<keyword evidence="1 2" id="KW-0238">DNA-binding</keyword>
<dbReference type="InterPro" id="IPR036271">
    <property type="entry name" value="Tet_transcr_reg_TetR-rel_C_sf"/>
</dbReference>
<dbReference type="InterPro" id="IPR009057">
    <property type="entry name" value="Homeodomain-like_sf"/>
</dbReference>
<gene>
    <name evidence="5" type="ORF">DSM112329_04679</name>
</gene>
<dbReference type="PRINTS" id="PR00455">
    <property type="entry name" value="HTHTETR"/>
</dbReference>
<dbReference type="PANTHER" id="PTHR30055">
    <property type="entry name" value="HTH-TYPE TRANSCRIPTIONAL REGULATOR RUTR"/>
    <property type="match status" value="1"/>
</dbReference>
<dbReference type="InterPro" id="IPR050109">
    <property type="entry name" value="HTH-type_TetR-like_transc_reg"/>
</dbReference>
<dbReference type="Gene3D" id="1.10.357.10">
    <property type="entry name" value="Tetracycline Repressor, domain 2"/>
    <property type="match status" value="1"/>
</dbReference>
<proteinExistence type="predicted"/>
<evidence type="ECO:0000259" key="4">
    <source>
        <dbReference type="PROSITE" id="PS50977"/>
    </source>
</evidence>
<feature type="region of interest" description="Disordered" evidence="3">
    <location>
        <begin position="20"/>
        <end position="43"/>
    </location>
</feature>
<feature type="DNA-binding region" description="H-T-H motif" evidence="2">
    <location>
        <begin position="68"/>
        <end position="87"/>
    </location>
</feature>
<dbReference type="Gene3D" id="1.10.10.60">
    <property type="entry name" value="Homeodomain-like"/>
    <property type="match status" value="1"/>
</dbReference>
<dbReference type="PANTHER" id="PTHR30055:SF226">
    <property type="entry name" value="HTH-TYPE TRANSCRIPTIONAL REGULATOR PKSA"/>
    <property type="match status" value="1"/>
</dbReference>
<dbReference type="EMBL" id="CP114014">
    <property type="protein sequence ID" value="XAY07789.1"/>
    <property type="molecule type" value="Genomic_DNA"/>
</dbReference>
<evidence type="ECO:0000256" key="3">
    <source>
        <dbReference type="SAM" id="MobiDB-lite"/>
    </source>
</evidence>
<dbReference type="RefSeq" id="WP_354698980.1">
    <property type="nucleotide sequence ID" value="NZ_CP114014.1"/>
</dbReference>
<reference evidence="5" key="1">
    <citation type="submission" date="2022-12" db="EMBL/GenBank/DDBJ databases">
        <title>Paraconexibacter alkalitolerans sp. nov. and Baekduia alba sp. nov., isolated from soil and emended description of the genera Paraconexibacter (Chun et al., 2020) and Baekduia (An et al., 2020).</title>
        <authorList>
            <person name="Vieira S."/>
            <person name="Huber K.J."/>
            <person name="Geppert A."/>
            <person name="Wolf J."/>
            <person name="Neumann-Schaal M."/>
            <person name="Muesken M."/>
            <person name="Overmann J."/>
        </authorList>
    </citation>
    <scope>NUCLEOTIDE SEQUENCE</scope>
    <source>
        <strain evidence="5">AEG42_29</strain>
    </source>
</reference>
<dbReference type="PROSITE" id="PS50977">
    <property type="entry name" value="HTH_TETR_2"/>
    <property type="match status" value="1"/>
</dbReference>
<protein>
    <recommendedName>
        <fullName evidence="4">HTH tetR-type domain-containing protein</fullName>
    </recommendedName>
</protein>
<dbReference type="GO" id="GO:0000976">
    <property type="term" value="F:transcription cis-regulatory region binding"/>
    <property type="evidence" value="ECO:0007669"/>
    <property type="project" value="TreeGrafter"/>
</dbReference>
<organism evidence="5">
    <name type="scientific">Paraconexibacter sp. AEG42_29</name>
    <dbReference type="NCBI Taxonomy" id="2997339"/>
    <lineage>
        <taxon>Bacteria</taxon>
        <taxon>Bacillati</taxon>
        <taxon>Actinomycetota</taxon>
        <taxon>Thermoleophilia</taxon>
        <taxon>Solirubrobacterales</taxon>
        <taxon>Paraconexibacteraceae</taxon>
        <taxon>Paraconexibacter</taxon>
    </lineage>
</organism>
<dbReference type="SUPFAM" id="SSF46689">
    <property type="entry name" value="Homeodomain-like"/>
    <property type="match status" value="1"/>
</dbReference>
<evidence type="ECO:0000256" key="1">
    <source>
        <dbReference type="ARBA" id="ARBA00023125"/>
    </source>
</evidence>
<evidence type="ECO:0000313" key="5">
    <source>
        <dbReference type="EMBL" id="XAY07789.1"/>
    </source>
</evidence>
<dbReference type="SUPFAM" id="SSF48498">
    <property type="entry name" value="Tetracyclin repressor-like, C-terminal domain"/>
    <property type="match status" value="1"/>
</dbReference>
<sequence>MPDRRRLVIAVARMPYRTATMSATEATGNAPRRKRGRPPNPELVERRKRELVEAAYEVFSTRGYTAAGIADIAERLDIGHGTFYRYFESKRDVLDHVIDFGVARISKAIQGDARPEAAASLDDLVDQLRAITERLFALLDEEPGLVQVILLEATAIDEELTYRILGLVDTFGAVTASYLEHGVRAGFVRRDLNVKAVGRGVNALVLPSLLEAVRGGVSAAERRELSEGLIDFIRAGIEVR</sequence>
<name>A0AAU7B2N7_9ACTN</name>
<accession>A0AAU7B2N7</accession>
<dbReference type="GO" id="GO:0003700">
    <property type="term" value="F:DNA-binding transcription factor activity"/>
    <property type="evidence" value="ECO:0007669"/>
    <property type="project" value="TreeGrafter"/>
</dbReference>
<feature type="domain" description="HTH tetR-type" evidence="4">
    <location>
        <begin position="45"/>
        <end position="105"/>
    </location>
</feature>
<dbReference type="AlphaFoldDB" id="A0AAU7B2N7"/>
<dbReference type="InterPro" id="IPR001647">
    <property type="entry name" value="HTH_TetR"/>
</dbReference>
<evidence type="ECO:0000256" key="2">
    <source>
        <dbReference type="PROSITE-ProRule" id="PRU00335"/>
    </source>
</evidence>
<dbReference type="KEGG" id="parq:DSM112329_04679"/>
<dbReference type="Pfam" id="PF00440">
    <property type="entry name" value="TetR_N"/>
    <property type="match status" value="1"/>
</dbReference>